<sequence length="389" mass="42623">MILTQCAVCATELGLSLGKKCGRCSTRYCGPECQVQHWKEGGHDQLCKKIKRSGGAEQYHANNKYSEAVAVAATACAEDTKGQTCYICTQALHWKTKEGLVRGCSCRGTSGFAHVSCLVEQAKILIAEAEENNLLDKANERWLRWDTCGLCEQKYHGVVLCALGWACWKTYLDRPETEPVLSGAMSLLGNGLHEVGHLADALSVREADLAMMRRHGASEENILAAQSALAIACAAVRDLEKALSMERDVYSGRLRLHGEEHPQTLIAANNYASRLVGLKRFEEAKTLLRRITPVARRVLRESDELTLKMRSMYAQALCRDPAATLDNRREAVTTLEEVERTARRVFGGAHPLTEGIGGELRASRAVLEVALGARDVEALRELVGAMGTA</sequence>
<dbReference type="EMBL" id="CAKKNE010000003">
    <property type="protein sequence ID" value="CAH0372028.1"/>
    <property type="molecule type" value="Genomic_DNA"/>
</dbReference>
<feature type="domain" description="MYND-type" evidence="5">
    <location>
        <begin position="6"/>
        <end position="47"/>
    </location>
</feature>
<dbReference type="AlphaFoldDB" id="A0A8J2SGN7"/>
<name>A0A8J2SGN7_9STRA</name>
<proteinExistence type="predicted"/>
<organism evidence="6 7">
    <name type="scientific">Pelagomonas calceolata</name>
    <dbReference type="NCBI Taxonomy" id="35677"/>
    <lineage>
        <taxon>Eukaryota</taxon>
        <taxon>Sar</taxon>
        <taxon>Stramenopiles</taxon>
        <taxon>Ochrophyta</taxon>
        <taxon>Pelagophyceae</taxon>
        <taxon>Pelagomonadales</taxon>
        <taxon>Pelagomonadaceae</taxon>
        <taxon>Pelagomonas</taxon>
    </lineage>
</organism>
<dbReference type="SUPFAM" id="SSF144232">
    <property type="entry name" value="HIT/MYND zinc finger-like"/>
    <property type="match status" value="1"/>
</dbReference>
<comment type="caution">
    <text evidence="6">The sequence shown here is derived from an EMBL/GenBank/DDBJ whole genome shotgun (WGS) entry which is preliminary data.</text>
</comment>
<dbReference type="Gene3D" id="1.25.40.10">
    <property type="entry name" value="Tetratricopeptide repeat domain"/>
    <property type="match status" value="1"/>
</dbReference>
<evidence type="ECO:0000259" key="5">
    <source>
        <dbReference type="PROSITE" id="PS50865"/>
    </source>
</evidence>
<protein>
    <recommendedName>
        <fullName evidence="5">MYND-type domain-containing protein</fullName>
    </recommendedName>
</protein>
<dbReference type="InterPro" id="IPR011990">
    <property type="entry name" value="TPR-like_helical_dom_sf"/>
</dbReference>
<dbReference type="InterPro" id="IPR011016">
    <property type="entry name" value="Znf_RING-CH"/>
</dbReference>
<evidence type="ECO:0000313" key="6">
    <source>
        <dbReference type="EMBL" id="CAH0372028.1"/>
    </source>
</evidence>
<keyword evidence="7" id="KW-1185">Reference proteome</keyword>
<keyword evidence="3" id="KW-0862">Zinc</keyword>
<evidence type="ECO:0000256" key="3">
    <source>
        <dbReference type="ARBA" id="ARBA00022833"/>
    </source>
</evidence>
<accession>A0A8J2SGN7</accession>
<gene>
    <name evidence="6" type="ORF">PECAL_3P20010</name>
</gene>
<evidence type="ECO:0000256" key="1">
    <source>
        <dbReference type="ARBA" id="ARBA00022723"/>
    </source>
</evidence>
<dbReference type="SUPFAM" id="SSF48452">
    <property type="entry name" value="TPR-like"/>
    <property type="match status" value="1"/>
</dbReference>
<dbReference type="Pfam" id="PF13424">
    <property type="entry name" value="TPR_12"/>
    <property type="match status" value="1"/>
</dbReference>
<dbReference type="Proteomes" id="UP000789595">
    <property type="component" value="Unassembled WGS sequence"/>
</dbReference>
<dbReference type="Pfam" id="PF12906">
    <property type="entry name" value="RINGv"/>
    <property type="match status" value="1"/>
</dbReference>
<dbReference type="InterPro" id="IPR002893">
    <property type="entry name" value="Znf_MYND"/>
</dbReference>
<keyword evidence="2 4" id="KW-0863">Zinc-finger</keyword>
<dbReference type="Gene3D" id="3.30.40.10">
    <property type="entry name" value="Zinc/RING finger domain, C3HC4 (zinc finger)"/>
    <property type="match status" value="1"/>
</dbReference>
<dbReference type="Pfam" id="PF01753">
    <property type="entry name" value="zf-MYND"/>
    <property type="match status" value="1"/>
</dbReference>
<dbReference type="InterPro" id="IPR013083">
    <property type="entry name" value="Znf_RING/FYVE/PHD"/>
</dbReference>
<keyword evidence="1" id="KW-0479">Metal-binding</keyword>
<dbReference type="GO" id="GO:0008270">
    <property type="term" value="F:zinc ion binding"/>
    <property type="evidence" value="ECO:0007669"/>
    <property type="project" value="UniProtKB-KW"/>
</dbReference>
<evidence type="ECO:0000256" key="2">
    <source>
        <dbReference type="ARBA" id="ARBA00022771"/>
    </source>
</evidence>
<reference evidence="6" key="1">
    <citation type="submission" date="2021-11" db="EMBL/GenBank/DDBJ databases">
        <authorList>
            <consortium name="Genoscope - CEA"/>
            <person name="William W."/>
        </authorList>
    </citation>
    <scope>NUCLEOTIDE SEQUENCE</scope>
</reference>
<dbReference type="Gene3D" id="6.10.140.2220">
    <property type="match status" value="1"/>
</dbReference>
<evidence type="ECO:0000313" key="7">
    <source>
        <dbReference type="Proteomes" id="UP000789595"/>
    </source>
</evidence>
<evidence type="ECO:0000256" key="4">
    <source>
        <dbReference type="PROSITE-ProRule" id="PRU00134"/>
    </source>
</evidence>
<dbReference type="PROSITE" id="PS50865">
    <property type="entry name" value="ZF_MYND_2"/>
    <property type="match status" value="1"/>
</dbReference>